<gene>
    <name evidence="1" type="ORF">M6B38_236490</name>
</gene>
<evidence type="ECO:0000313" key="2">
    <source>
        <dbReference type="Proteomes" id="UP001140949"/>
    </source>
</evidence>
<reference evidence="1" key="1">
    <citation type="journal article" date="2023" name="GigaByte">
        <title>Genome assembly of the bearded iris, Iris pallida Lam.</title>
        <authorList>
            <person name="Bruccoleri R.E."/>
            <person name="Oakeley E.J."/>
            <person name="Faust A.M.E."/>
            <person name="Altorfer M."/>
            <person name="Dessus-Babus S."/>
            <person name="Burckhardt D."/>
            <person name="Oertli M."/>
            <person name="Naumann U."/>
            <person name="Petersen F."/>
            <person name="Wong J."/>
        </authorList>
    </citation>
    <scope>NUCLEOTIDE SEQUENCE</scope>
    <source>
        <strain evidence="1">GSM-AAB239-AS_SAM_17_03QT</strain>
    </source>
</reference>
<accession>A0AAX6DP84</accession>
<dbReference type="Proteomes" id="UP001140949">
    <property type="component" value="Unassembled WGS sequence"/>
</dbReference>
<sequence>MRTPSVRRDEKYDKCVKTCLHAQDHKRWLRCERIQLWHECGGTVGYDMIPRKVFGTFGSFG</sequence>
<keyword evidence="2" id="KW-1185">Reference proteome</keyword>
<protein>
    <submittedName>
        <fullName evidence="1">Uncharacterized protein</fullName>
    </submittedName>
</protein>
<organism evidence="1 2">
    <name type="scientific">Iris pallida</name>
    <name type="common">Sweet iris</name>
    <dbReference type="NCBI Taxonomy" id="29817"/>
    <lineage>
        <taxon>Eukaryota</taxon>
        <taxon>Viridiplantae</taxon>
        <taxon>Streptophyta</taxon>
        <taxon>Embryophyta</taxon>
        <taxon>Tracheophyta</taxon>
        <taxon>Spermatophyta</taxon>
        <taxon>Magnoliopsida</taxon>
        <taxon>Liliopsida</taxon>
        <taxon>Asparagales</taxon>
        <taxon>Iridaceae</taxon>
        <taxon>Iridoideae</taxon>
        <taxon>Irideae</taxon>
        <taxon>Iris</taxon>
    </lineage>
</organism>
<evidence type="ECO:0000313" key="1">
    <source>
        <dbReference type="EMBL" id="KAJ6793509.1"/>
    </source>
</evidence>
<name>A0AAX6DP84_IRIPA</name>
<reference evidence="1" key="2">
    <citation type="submission" date="2023-04" db="EMBL/GenBank/DDBJ databases">
        <authorList>
            <person name="Bruccoleri R.E."/>
            <person name="Oakeley E.J."/>
            <person name="Faust A.-M."/>
            <person name="Dessus-Babus S."/>
            <person name="Altorfer M."/>
            <person name="Burckhardt D."/>
            <person name="Oertli M."/>
            <person name="Naumann U."/>
            <person name="Petersen F."/>
            <person name="Wong J."/>
        </authorList>
    </citation>
    <scope>NUCLEOTIDE SEQUENCE</scope>
    <source>
        <strain evidence="1">GSM-AAB239-AS_SAM_17_03QT</strain>
        <tissue evidence="1">Leaf</tissue>
    </source>
</reference>
<comment type="caution">
    <text evidence="1">The sequence shown here is derived from an EMBL/GenBank/DDBJ whole genome shotgun (WGS) entry which is preliminary data.</text>
</comment>
<dbReference type="AlphaFoldDB" id="A0AAX6DP84"/>
<dbReference type="EMBL" id="JANAVB010043017">
    <property type="protein sequence ID" value="KAJ6793509.1"/>
    <property type="molecule type" value="Genomic_DNA"/>
</dbReference>
<proteinExistence type="predicted"/>